<dbReference type="EMBL" id="CAADFG010000017">
    <property type="protein sequence ID" value="VFJ89725.1"/>
    <property type="molecule type" value="Genomic_DNA"/>
</dbReference>
<dbReference type="InterPro" id="IPR036782">
    <property type="entry name" value="NE0471-like_N"/>
</dbReference>
<reference evidence="2" key="1">
    <citation type="submission" date="2019-02" db="EMBL/GenBank/DDBJ databases">
        <authorList>
            <person name="Gruber-Vodicka R. H."/>
            <person name="Seah K. B. B."/>
        </authorList>
    </citation>
    <scope>NUCLEOTIDE SEQUENCE</scope>
    <source>
        <strain evidence="3">BECK_SA2B12</strain>
        <strain evidence="1">BECK_SA2B15</strain>
        <strain evidence="2">BECK_SA2B20</strain>
    </source>
</reference>
<dbReference type="Gene3D" id="3.30.2020.10">
    <property type="entry name" value="NE0471-like N-terminal domain"/>
    <property type="match status" value="1"/>
</dbReference>
<dbReference type="SUPFAM" id="SSF143880">
    <property type="entry name" value="NE0471 N-terminal domain-like"/>
    <property type="match status" value="1"/>
</dbReference>
<proteinExistence type="predicted"/>
<evidence type="ECO:0000313" key="1">
    <source>
        <dbReference type="EMBL" id="VFJ89725.1"/>
    </source>
</evidence>
<sequence length="74" mass="8488">MNPRVEDVSPNDDYTIDILFDDGKKKTFDVKPYLDKGIFREFKGSGNVQNRQTGNGQHSMETRPGFLSRYLVFG</sequence>
<evidence type="ECO:0000313" key="2">
    <source>
        <dbReference type="EMBL" id="VFJ91260.1"/>
    </source>
</evidence>
<dbReference type="EMBL" id="CAADFJ010000016">
    <property type="protein sequence ID" value="VFJ97808.1"/>
    <property type="molecule type" value="Genomic_DNA"/>
</dbReference>
<dbReference type="InterPro" id="IPR018841">
    <property type="entry name" value="DUF2442"/>
</dbReference>
<organism evidence="2">
    <name type="scientific">Candidatus Kentrum eta</name>
    <dbReference type="NCBI Taxonomy" id="2126337"/>
    <lineage>
        <taxon>Bacteria</taxon>
        <taxon>Pseudomonadati</taxon>
        <taxon>Pseudomonadota</taxon>
        <taxon>Gammaproteobacteria</taxon>
        <taxon>Candidatus Kentrum</taxon>
    </lineage>
</organism>
<gene>
    <name evidence="1" type="ORF">BECKH772A_GA0070896_100177</name>
    <name evidence="2" type="ORF">BECKH772B_GA0070898_100167</name>
    <name evidence="3" type="ORF">BECKH772C_GA0070978_100167</name>
</gene>
<protein>
    <submittedName>
        <fullName evidence="2">Uncharacterized protein</fullName>
    </submittedName>
</protein>
<evidence type="ECO:0000313" key="3">
    <source>
        <dbReference type="EMBL" id="VFJ97808.1"/>
    </source>
</evidence>
<dbReference type="Pfam" id="PF10387">
    <property type="entry name" value="DUF2442"/>
    <property type="match status" value="1"/>
</dbReference>
<dbReference type="EMBL" id="CAADFI010000016">
    <property type="protein sequence ID" value="VFJ91260.1"/>
    <property type="molecule type" value="Genomic_DNA"/>
</dbReference>
<name>A0A450UFD3_9GAMM</name>
<accession>A0A450UFD3</accession>
<dbReference type="AlphaFoldDB" id="A0A450UFD3"/>